<comment type="caution">
    <text evidence="1">The sequence shown here is derived from an EMBL/GenBank/DDBJ whole genome shotgun (WGS) entry which is preliminary data.</text>
</comment>
<evidence type="ECO:0000313" key="2">
    <source>
        <dbReference type="Proteomes" id="UP000237798"/>
    </source>
</evidence>
<dbReference type="Pfam" id="PF09388">
    <property type="entry name" value="SpoOE-like"/>
    <property type="match status" value="1"/>
</dbReference>
<organism evidence="1 2">
    <name type="scientific">Clostridium luticellarii</name>
    <dbReference type="NCBI Taxonomy" id="1691940"/>
    <lineage>
        <taxon>Bacteria</taxon>
        <taxon>Bacillati</taxon>
        <taxon>Bacillota</taxon>
        <taxon>Clostridia</taxon>
        <taxon>Eubacteriales</taxon>
        <taxon>Clostridiaceae</taxon>
        <taxon>Clostridium</taxon>
    </lineage>
</organism>
<keyword evidence="2" id="KW-1185">Reference proteome</keyword>
<dbReference type="Gene3D" id="4.10.280.10">
    <property type="entry name" value="Helix-loop-helix DNA-binding domain"/>
    <property type="match status" value="1"/>
</dbReference>
<dbReference type="Proteomes" id="UP000237798">
    <property type="component" value="Unassembled WGS sequence"/>
</dbReference>
<evidence type="ECO:0000313" key="1">
    <source>
        <dbReference type="EMBL" id="PRR86001.1"/>
    </source>
</evidence>
<dbReference type="SUPFAM" id="SSF140500">
    <property type="entry name" value="BAS1536-like"/>
    <property type="match status" value="1"/>
</dbReference>
<accession>A0A2T0BQ43</accession>
<gene>
    <name evidence="1" type="ORF">CLLU_10290</name>
</gene>
<dbReference type="OrthoDB" id="1936371at2"/>
<dbReference type="GO" id="GO:0046983">
    <property type="term" value="F:protein dimerization activity"/>
    <property type="evidence" value="ECO:0007669"/>
    <property type="project" value="InterPro"/>
</dbReference>
<dbReference type="AlphaFoldDB" id="A0A2T0BQ43"/>
<dbReference type="InterPro" id="IPR018540">
    <property type="entry name" value="Spo0E-like"/>
</dbReference>
<protein>
    <submittedName>
        <fullName evidence="1">Spo0E like sporulation regulatory protein</fullName>
    </submittedName>
</protein>
<dbReference type="InterPro" id="IPR036638">
    <property type="entry name" value="HLH_DNA-bd_sf"/>
</dbReference>
<dbReference type="GO" id="GO:0043937">
    <property type="term" value="P:regulation of sporulation"/>
    <property type="evidence" value="ECO:0007669"/>
    <property type="project" value="InterPro"/>
</dbReference>
<reference evidence="1 2" key="1">
    <citation type="submission" date="2018-03" db="EMBL/GenBank/DDBJ databases">
        <title>Genome sequence of Clostridium luticellarii DSM 29923.</title>
        <authorList>
            <person name="Poehlein A."/>
            <person name="Daniel R."/>
        </authorList>
    </citation>
    <scope>NUCLEOTIDE SEQUENCE [LARGE SCALE GENOMIC DNA]</scope>
    <source>
        <strain evidence="1 2">DSM 29923</strain>
    </source>
</reference>
<dbReference type="InterPro" id="IPR037208">
    <property type="entry name" value="Spo0E-like_sf"/>
</dbReference>
<dbReference type="RefSeq" id="WP_106008506.1">
    <property type="nucleotide sequence ID" value="NZ_PVXP01000009.1"/>
</dbReference>
<dbReference type="EMBL" id="PVXP01000009">
    <property type="protein sequence ID" value="PRR86001.1"/>
    <property type="molecule type" value="Genomic_DNA"/>
</dbReference>
<name>A0A2T0BQ43_9CLOT</name>
<proteinExistence type="predicted"/>
<sequence>MEELKKKLNECVALYGLRDERTLEISQKLDKLIVQKMKEGNHDTSRS</sequence>